<keyword evidence="2" id="KW-0547">Nucleotide-binding</keyword>
<gene>
    <name evidence="5" type="ORF">C1280_28000</name>
</gene>
<dbReference type="RefSeq" id="WP_010038001.1">
    <property type="nucleotide sequence ID" value="NZ_CP025958.1"/>
</dbReference>
<organism evidence="5 6">
    <name type="scientific">Gemmata obscuriglobus</name>
    <dbReference type="NCBI Taxonomy" id="114"/>
    <lineage>
        <taxon>Bacteria</taxon>
        <taxon>Pseudomonadati</taxon>
        <taxon>Planctomycetota</taxon>
        <taxon>Planctomycetia</taxon>
        <taxon>Gemmatales</taxon>
        <taxon>Gemmataceae</taxon>
        <taxon>Gemmata</taxon>
    </lineage>
</organism>
<dbReference type="InterPro" id="IPR050221">
    <property type="entry name" value="26S_Proteasome_ATPase"/>
</dbReference>
<dbReference type="AlphaFoldDB" id="A0A2Z3H103"/>
<feature type="domain" description="AAA+ ATPase" evidence="4">
    <location>
        <begin position="232"/>
        <end position="360"/>
    </location>
</feature>
<evidence type="ECO:0000313" key="6">
    <source>
        <dbReference type="Proteomes" id="UP000245802"/>
    </source>
</evidence>
<dbReference type="SUPFAM" id="SSF52540">
    <property type="entry name" value="P-loop containing nucleoside triphosphate hydrolases"/>
    <property type="match status" value="1"/>
</dbReference>
<dbReference type="Gene3D" id="3.40.50.300">
    <property type="entry name" value="P-loop containing nucleotide triphosphate hydrolases"/>
    <property type="match status" value="1"/>
</dbReference>
<dbReference type="OrthoDB" id="9806903at2"/>
<keyword evidence="6" id="KW-1185">Reference proteome</keyword>
<dbReference type="PANTHER" id="PTHR23073">
    <property type="entry name" value="26S PROTEASOME REGULATORY SUBUNIT"/>
    <property type="match status" value="1"/>
</dbReference>
<dbReference type="InterPro" id="IPR003593">
    <property type="entry name" value="AAA+_ATPase"/>
</dbReference>
<dbReference type="SMART" id="SM00382">
    <property type="entry name" value="AAA"/>
    <property type="match status" value="1"/>
</dbReference>
<evidence type="ECO:0000256" key="2">
    <source>
        <dbReference type="ARBA" id="ARBA00022741"/>
    </source>
</evidence>
<dbReference type="GO" id="GO:0005524">
    <property type="term" value="F:ATP binding"/>
    <property type="evidence" value="ECO:0007669"/>
    <property type="project" value="UniProtKB-KW"/>
</dbReference>
<keyword evidence="3" id="KW-0067">ATP-binding</keyword>
<dbReference type="GO" id="GO:0016887">
    <property type="term" value="F:ATP hydrolysis activity"/>
    <property type="evidence" value="ECO:0007669"/>
    <property type="project" value="InterPro"/>
</dbReference>
<protein>
    <recommendedName>
        <fullName evidence="4">AAA+ ATPase domain-containing protein</fullName>
    </recommendedName>
</protein>
<comment type="similarity">
    <text evidence="1">Belongs to the AAA ATPase family.</text>
</comment>
<dbReference type="InterPro" id="IPR027417">
    <property type="entry name" value="P-loop_NTPase"/>
</dbReference>
<name>A0A2Z3H103_9BACT</name>
<dbReference type="Proteomes" id="UP000245802">
    <property type="component" value="Chromosome"/>
</dbReference>
<proteinExistence type="inferred from homology"/>
<evidence type="ECO:0000259" key="4">
    <source>
        <dbReference type="SMART" id="SM00382"/>
    </source>
</evidence>
<dbReference type="Pfam" id="PF00004">
    <property type="entry name" value="AAA"/>
    <property type="match status" value="1"/>
</dbReference>
<dbReference type="KEGG" id="gog:C1280_28000"/>
<dbReference type="InterPro" id="IPR003959">
    <property type="entry name" value="ATPase_AAA_core"/>
</dbReference>
<dbReference type="EMBL" id="CP025958">
    <property type="protein sequence ID" value="AWM40449.1"/>
    <property type="molecule type" value="Genomic_DNA"/>
</dbReference>
<dbReference type="CDD" id="cd19481">
    <property type="entry name" value="RecA-like_protease"/>
    <property type="match status" value="1"/>
</dbReference>
<sequence length="451" mass="48458">MAKSKTSAKKKRKASAPPLLARLRKHFGTDPSKLPVVEQTFPNYDRANLHLTLDELLRESAPAAALVGVLAERYAGLSLAKLTHKETAKNFQAGPVQYVDVQLADEQKLACVKQGLYTFHSEGRPLALLVADEDTYRSDKGLDVAVLAPDREAAERFTRRLAAGVRHGAAFRGKVLSVEQDCSGAATVRFHRLPNVNRESVILPEELLARIERQTMGLSRHAARLKAAGRHLKRGILLHGKPGTGKTLSAMYLAAQMPGRTVLVITGGAVGSIETACALARLLEPATLILEDVDLIGAERGQQSVGANSVLFELLNQMDGLGEDADVLFVLTTNRPDYLEPALAARPGRVDLAIEVPLPDEACRARLFDLYSKGLVLQFADPGVWVRRTKGVSAAFIRELLRKAAVLSAESASAGPALTVTDRHIEGALAELLVAGGPMTRSLLGFAGTAE</sequence>
<evidence type="ECO:0000256" key="3">
    <source>
        <dbReference type="ARBA" id="ARBA00022840"/>
    </source>
</evidence>
<evidence type="ECO:0000256" key="1">
    <source>
        <dbReference type="ARBA" id="ARBA00006914"/>
    </source>
</evidence>
<reference evidence="5 6" key="1">
    <citation type="submission" date="2018-01" db="EMBL/GenBank/DDBJ databases">
        <title>G. obscuriglobus.</title>
        <authorList>
            <person name="Franke J."/>
            <person name="Blomberg W."/>
            <person name="Selmecki A."/>
        </authorList>
    </citation>
    <scope>NUCLEOTIDE SEQUENCE [LARGE SCALE GENOMIC DNA]</scope>
    <source>
        <strain evidence="5 6">DSM 5831</strain>
    </source>
</reference>
<evidence type="ECO:0000313" key="5">
    <source>
        <dbReference type="EMBL" id="AWM40449.1"/>
    </source>
</evidence>
<accession>A0A2Z3H103</accession>